<dbReference type="Pfam" id="PF00015">
    <property type="entry name" value="MCPsignal"/>
    <property type="match status" value="1"/>
</dbReference>
<gene>
    <name evidence="13" type="ORF">K814_0112445</name>
</gene>
<dbReference type="PANTHER" id="PTHR32089">
    <property type="entry name" value="METHYL-ACCEPTING CHEMOTAXIS PROTEIN MCPB"/>
    <property type="match status" value="1"/>
</dbReference>
<feature type="domain" description="Methyl-accepting transducer" evidence="11">
    <location>
        <begin position="436"/>
        <end position="672"/>
    </location>
</feature>
<evidence type="ECO:0000259" key="12">
    <source>
        <dbReference type="PROSITE" id="PS50885"/>
    </source>
</evidence>
<evidence type="ECO:0000256" key="1">
    <source>
        <dbReference type="ARBA" id="ARBA00004651"/>
    </source>
</evidence>
<evidence type="ECO:0000256" key="10">
    <source>
        <dbReference type="SAM" id="Phobius"/>
    </source>
</evidence>
<dbReference type="CDD" id="cd12913">
    <property type="entry name" value="PDC1_MCP_like"/>
    <property type="match status" value="1"/>
</dbReference>
<dbReference type="Proteomes" id="UP000030060">
    <property type="component" value="Unassembled WGS sequence"/>
</dbReference>
<dbReference type="PROSITE" id="PS50111">
    <property type="entry name" value="CHEMOTAXIS_TRANSDUC_2"/>
    <property type="match status" value="1"/>
</dbReference>
<dbReference type="CDD" id="cd06225">
    <property type="entry name" value="HAMP"/>
    <property type="match status" value="1"/>
</dbReference>
<organism evidence="13 14">
    <name type="scientific">Pseudomonas fluorescens LMG 5329</name>
    <dbReference type="NCBI Taxonomy" id="1324332"/>
    <lineage>
        <taxon>Bacteria</taxon>
        <taxon>Pseudomonadati</taxon>
        <taxon>Pseudomonadota</taxon>
        <taxon>Gammaproteobacteria</taxon>
        <taxon>Pseudomonadales</taxon>
        <taxon>Pseudomonadaceae</taxon>
        <taxon>Pseudomonas</taxon>
    </lineage>
</organism>
<accession>A0A0A1YZY8</accession>
<dbReference type="GO" id="GO:0005886">
    <property type="term" value="C:plasma membrane"/>
    <property type="evidence" value="ECO:0007669"/>
    <property type="project" value="UniProtKB-SubCell"/>
</dbReference>
<sequence>MFEWFSRLSLRAKLVLFNGLLLALITLALVALGVTSALRGQRLVAERIEPFVLGAVQGRLSEALAGELAQIGDSFQSLHALGEMLSHQVASHIELAKEQGLYAEERVALDRDVQTALEVSRDSYAVYAVLEPNAFDGADAAFGGRSEEASNENGRLATFWSRDVQGKPNHAVVSEAQLTDKQTNHWYRCALERNALCVLEPYNYDFPEGSVVVSTIAVPVQVDGKAVGMVGFDMRLDFIQKLLEQANRRLFDGRGELLLASEEGVIAGYSGAPQRVGTPLAEADGLDLQQLRERLKNGHSQLEVLADGRLQLILPTSLASGSTWMVIYRVDQAIASADALTLYADLEASAHKTGWRQAIVATLIAGLALLLMAWLCRRALEPLLRMRSLMEDLAKGDGDLSVSLPVLGQDEVGALAASVNRFVARLRELLLEVRNSQRQVGERSQASFELGRASAERLGRQHGDIDQVATAINQMAASVDEIARNAATTAAAAQRSHGAARQSGTVIQQGAAEVRRLAEEIGQVQRITSELDVESARIAEIMVLIRGVAEQTNLLALNAAIEAARAGEHGRGFAVVADEVRALAARTQQSTADIETIVETIQQGTQRAVAAIARSREHLSGSVAQADAAELALEGIVGAAGEISDLATQIAAAVEQQSAVTDELNRNISSIGQMAVELSDLAQAGEREQAEVAAQMDVLGQQIGRFRL</sequence>
<comment type="similarity">
    <text evidence="8">Belongs to the methyl-accepting chemotaxis (MCP) protein family.</text>
</comment>
<dbReference type="SUPFAM" id="SSF58104">
    <property type="entry name" value="Methyl-accepting chemotaxis protein (MCP) signaling domain"/>
    <property type="match status" value="1"/>
</dbReference>
<dbReference type="PROSITE" id="PS50885">
    <property type="entry name" value="HAMP"/>
    <property type="match status" value="1"/>
</dbReference>
<keyword evidence="7 9" id="KW-0807">Transducer</keyword>
<evidence type="ECO:0008006" key="15">
    <source>
        <dbReference type="Google" id="ProtNLM"/>
    </source>
</evidence>
<dbReference type="InterPro" id="IPR003660">
    <property type="entry name" value="HAMP_dom"/>
</dbReference>
<reference evidence="13 14" key="1">
    <citation type="journal article" date="2013" name="Genome Announc.">
        <title>Draft Genome Sequence of Pseudomonas fluorescens LMG 5329, a White Line-Inducing Principle-Producing Bioindicator for the Mushroom Pathogen Pseudomonas tolaasii.</title>
        <authorList>
            <person name="Ghequire M.G."/>
            <person name="Rokni-Zadeh H."/>
            <person name="Zarrineh P."/>
            <person name="De Mot R."/>
        </authorList>
    </citation>
    <scope>NUCLEOTIDE SEQUENCE [LARGE SCALE GENOMIC DNA]</scope>
    <source>
        <strain evidence="13 14">LMG 5329</strain>
    </source>
</reference>
<dbReference type="Gene3D" id="3.30.450.20">
    <property type="entry name" value="PAS domain"/>
    <property type="match status" value="1"/>
</dbReference>
<dbReference type="FunFam" id="1.10.287.950:FF:000001">
    <property type="entry name" value="Methyl-accepting chemotaxis sensory transducer"/>
    <property type="match status" value="1"/>
</dbReference>
<evidence type="ECO:0000256" key="4">
    <source>
        <dbReference type="ARBA" id="ARBA00022692"/>
    </source>
</evidence>
<keyword evidence="5 10" id="KW-1133">Transmembrane helix</keyword>
<dbReference type="SMART" id="SM00304">
    <property type="entry name" value="HAMP"/>
    <property type="match status" value="2"/>
</dbReference>
<comment type="subcellular location">
    <subcellularLocation>
        <location evidence="1">Cell membrane</location>
        <topology evidence="1">Multi-pass membrane protein</topology>
    </subcellularLocation>
</comment>
<feature type="transmembrane region" description="Helical" evidence="10">
    <location>
        <begin position="358"/>
        <end position="380"/>
    </location>
</feature>
<dbReference type="Gene3D" id="1.10.287.950">
    <property type="entry name" value="Methyl-accepting chemotaxis protein"/>
    <property type="match status" value="1"/>
</dbReference>
<evidence type="ECO:0000256" key="2">
    <source>
        <dbReference type="ARBA" id="ARBA00022475"/>
    </source>
</evidence>
<evidence type="ECO:0000256" key="9">
    <source>
        <dbReference type="PROSITE-ProRule" id="PRU00284"/>
    </source>
</evidence>
<dbReference type="Pfam" id="PF00672">
    <property type="entry name" value="HAMP"/>
    <property type="match status" value="1"/>
</dbReference>
<name>A0A0A1YZY8_PSEFL</name>
<dbReference type="Pfam" id="PF22673">
    <property type="entry name" value="MCP-like_PDC_1"/>
    <property type="match status" value="1"/>
</dbReference>
<evidence type="ECO:0000313" key="13">
    <source>
        <dbReference type="EMBL" id="KGE67605.1"/>
    </source>
</evidence>
<evidence type="ECO:0000313" key="14">
    <source>
        <dbReference type="Proteomes" id="UP000030060"/>
    </source>
</evidence>
<proteinExistence type="inferred from homology"/>
<evidence type="ECO:0000256" key="8">
    <source>
        <dbReference type="ARBA" id="ARBA00029447"/>
    </source>
</evidence>
<dbReference type="GO" id="GO:0007165">
    <property type="term" value="P:signal transduction"/>
    <property type="evidence" value="ECO:0007669"/>
    <property type="project" value="UniProtKB-KW"/>
</dbReference>
<protein>
    <recommendedName>
        <fullName evidence="15">Chemotaxis protein</fullName>
    </recommendedName>
</protein>
<evidence type="ECO:0000256" key="6">
    <source>
        <dbReference type="ARBA" id="ARBA00023136"/>
    </source>
</evidence>
<keyword evidence="4 10" id="KW-0812">Transmembrane</keyword>
<dbReference type="AlphaFoldDB" id="A0A0A1YZY8"/>
<comment type="caution">
    <text evidence="13">The sequence shown here is derived from an EMBL/GenBank/DDBJ whole genome shotgun (WGS) entry which is preliminary data.</text>
</comment>
<keyword evidence="3" id="KW-0488">Methylation</keyword>
<dbReference type="GO" id="GO:0006935">
    <property type="term" value="P:chemotaxis"/>
    <property type="evidence" value="ECO:0007669"/>
    <property type="project" value="UniProtKB-ARBA"/>
</dbReference>
<keyword evidence="2" id="KW-1003">Cell membrane</keyword>
<dbReference type="InterPro" id="IPR004089">
    <property type="entry name" value="MCPsignal_dom"/>
</dbReference>
<dbReference type="OrthoDB" id="2489132at2"/>
<evidence type="ECO:0000256" key="3">
    <source>
        <dbReference type="ARBA" id="ARBA00022481"/>
    </source>
</evidence>
<evidence type="ECO:0000259" key="11">
    <source>
        <dbReference type="PROSITE" id="PS50111"/>
    </source>
</evidence>
<dbReference type="EMBL" id="ASGY01000085">
    <property type="protein sequence ID" value="KGE67605.1"/>
    <property type="molecule type" value="Genomic_DNA"/>
</dbReference>
<evidence type="ECO:0000256" key="5">
    <source>
        <dbReference type="ARBA" id="ARBA00022989"/>
    </source>
</evidence>
<dbReference type="CDD" id="cd11386">
    <property type="entry name" value="MCP_signal"/>
    <property type="match status" value="1"/>
</dbReference>
<dbReference type="SMART" id="SM00283">
    <property type="entry name" value="MA"/>
    <property type="match status" value="1"/>
</dbReference>
<feature type="domain" description="HAMP" evidence="12">
    <location>
        <begin position="377"/>
        <end position="431"/>
    </location>
</feature>
<keyword evidence="6 10" id="KW-0472">Membrane</keyword>
<dbReference type="PANTHER" id="PTHR32089:SF117">
    <property type="entry name" value="METHYL ACCEPTING SENSORY TRANSDUCER WITH CACHE_1 SMALL MOLECULE BINDING DOMAIN"/>
    <property type="match status" value="1"/>
</dbReference>
<evidence type="ECO:0000256" key="7">
    <source>
        <dbReference type="ARBA" id="ARBA00023224"/>
    </source>
</evidence>